<dbReference type="AlphaFoldDB" id="A0A510DZ51"/>
<keyword evidence="10" id="KW-1185">Reference proteome</keyword>
<dbReference type="Pfam" id="PF00999">
    <property type="entry name" value="Na_H_Exchanger"/>
    <property type="match status" value="1"/>
</dbReference>
<dbReference type="PANTHER" id="PTHR42751:SF3">
    <property type="entry name" value="SODIUM_GLUTAMATE SYMPORTER"/>
    <property type="match status" value="1"/>
</dbReference>
<dbReference type="GO" id="GO:0016020">
    <property type="term" value="C:membrane"/>
    <property type="evidence" value="ECO:0007669"/>
    <property type="project" value="UniProtKB-SubCell"/>
</dbReference>
<comment type="subcellular location">
    <subcellularLocation>
        <location evidence="1">Membrane</location>
        <topology evidence="1">Multi-pass membrane protein</topology>
    </subcellularLocation>
</comment>
<feature type="transmembrane region" description="Helical" evidence="7">
    <location>
        <begin position="389"/>
        <end position="410"/>
    </location>
</feature>
<comment type="similarity">
    <text evidence="2">Belongs to the monovalent cation:proton antiporter 2 (CPA2) transporter (TC 2.A.37) family.</text>
</comment>
<keyword evidence="5 7" id="KW-1133">Transmembrane helix</keyword>
<feature type="transmembrane region" description="Helical" evidence="7">
    <location>
        <begin position="329"/>
        <end position="351"/>
    </location>
</feature>
<feature type="transmembrane region" description="Helical" evidence="7">
    <location>
        <begin position="430"/>
        <end position="452"/>
    </location>
</feature>
<protein>
    <recommendedName>
        <fullName evidence="8">Cation/H+ exchanger transmembrane domain-containing protein</fullName>
    </recommendedName>
</protein>
<feature type="transmembrane region" description="Helical" evidence="7">
    <location>
        <begin position="247"/>
        <end position="264"/>
    </location>
</feature>
<feature type="domain" description="Cation/H+ exchanger transmembrane" evidence="8">
    <location>
        <begin position="11"/>
        <end position="344"/>
    </location>
</feature>
<dbReference type="PANTHER" id="PTHR42751">
    <property type="entry name" value="SODIUM/HYDROGEN EXCHANGER FAMILY/TRKA DOMAIN PROTEIN"/>
    <property type="match status" value="1"/>
</dbReference>
<dbReference type="Proteomes" id="UP000322983">
    <property type="component" value="Chromosome"/>
</dbReference>
<dbReference type="Gene3D" id="1.20.1530.20">
    <property type="match status" value="1"/>
</dbReference>
<feature type="transmembrane region" description="Helical" evidence="7">
    <location>
        <begin position="166"/>
        <end position="186"/>
    </location>
</feature>
<keyword evidence="6 7" id="KW-0472">Membrane</keyword>
<feature type="transmembrane region" description="Helical" evidence="7">
    <location>
        <begin position="50"/>
        <end position="70"/>
    </location>
</feature>
<feature type="transmembrane region" description="Helical" evidence="7">
    <location>
        <begin position="82"/>
        <end position="100"/>
    </location>
</feature>
<feature type="transmembrane region" description="Helical" evidence="7">
    <location>
        <begin position="464"/>
        <end position="482"/>
    </location>
</feature>
<dbReference type="KEGG" id="step:IC006_2533"/>
<feature type="transmembrane region" description="Helical" evidence="7">
    <location>
        <begin position="106"/>
        <end position="129"/>
    </location>
</feature>
<accession>A0A510DZ51</accession>
<evidence type="ECO:0000256" key="5">
    <source>
        <dbReference type="ARBA" id="ARBA00022989"/>
    </source>
</evidence>
<keyword evidence="4 7" id="KW-0812">Transmembrane</keyword>
<evidence type="ECO:0000259" key="8">
    <source>
        <dbReference type="Pfam" id="PF00999"/>
    </source>
</evidence>
<evidence type="ECO:0000256" key="1">
    <source>
        <dbReference type="ARBA" id="ARBA00004141"/>
    </source>
</evidence>
<organism evidence="9 10">
    <name type="scientific">Sulfuracidifex tepidarius</name>
    <dbReference type="NCBI Taxonomy" id="1294262"/>
    <lineage>
        <taxon>Archaea</taxon>
        <taxon>Thermoproteota</taxon>
        <taxon>Thermoprotei</taxon>
        <taxon>Sulfolobales</taxon>
        <taxon>Sulfolobaceae</taxon>
        <taxon>Sulfuracidifex</taxon>
    </lineage>
</organism>
<feature type="transmembrane region" description="Helical" evidence="7">
    <location>
        <begin position="141"/>
        <end position="160"/>
    </location>
</feature>
<dbReference type="STRING" id="1294262.GCA_001316085_01413"/>
<evidence type="ECO:0000256" key="6">
    <source>
        <dbReference type="ARBA" id="ARBA00023136"/>
    </source>
</evidence>
<dbReference type="GeneID" id="41716233"/>
<dbReference type="InterPro" id="IPR038770">
    <property type="entry name" value="Na+/solute_symporter_sf"/>
</dbReference>
<dbReference type="OrthoDB" id="43520at2157"/>
<dbReference type="InterPro" id="IPR006153">
    <property type="entry name" value="Cation/H_exchanger_TM"/>
</dbReference>
<proteinExistence type="inferred from homology"/>
<dbReference type="GO" id="GO:1902600">
    <property type="term" value="P:proton transmembrane transport"/>
    <property type="evidence" value="ECO:0007669"/>
    <property type="project" value="InterPro"/>
</dbReference>
<evidence type="ECO:0000256" key="7">
    <source>
        <dbReference type="SAM" id="Phobius"/>
    </source>
</evidence>
<feature type="transmembrane region" description="Helical" evidence="7">
    <location>
        <begin position="270"/>
        <end position="290"/>
    </location>
</feature>
<dbReference type="RefSeq" id="WP_054845772.1">
    <property type="nucleotide sequence ID" value="NZ_AP018929.1"/>
</dbReference>
<evidence type="ECO:0000256" key="2">
    <source>
        <dbReference type="ARBA" id="ARBA00005551"/>
    </source>
</evidence>
<dbReference type="EMBL" id="AP018929">
    <property type="protein sequence ID" value="BBG25198.1"/>
    <property type="molecule type" value="Genomic_DNA"/>
</dbReference>
<reference evidence="9 10" key="1">
    <citation type="journal article" date="2020" name="Int. J. Syst. Evol. Microbiol.">
        <title>Sulfuracidifex tepidarius gen. nov., sp. nov. and transfer of Sulfolobus metallicus Huber and Stetter 1992 to the genus Sulfuracidifex as Sulfuracidifex metallicus comb. nov.</title>
        <authorList>
            <person name="Itoh T."/>
            <person name="Miura T."/>
            <person name="Sakai H.D."/>
            <person name="Kato S."/>
            <person name="Ohkuma M."/>
            <person name="Takashina T."/>
        </authorList>
    </citation>
    <scope>NUCLEOTIDE SEQUENCE [LARGE SCALE GENOMIC DNA]</scope>
    <source>
        <strain evidence="9 10">IC-006</strain>
    </source>
</reference>
<name>A0A510DZ51_9CREN</name>
<evidence type="ECO:0000256" key="3">
    <source>
        <dbReference type="ARBA" id="ARBA00022448"/>
    </source>
</evidence>
<sequence length="521" mass="57256">MDSNAGLTLVLLIAGGLGLVLSRIKISPVVAYLLAGFLGKTLGFSYPPDLFNFLTLLATGLVSFEIGATLDVKNLRATGRRVTFTVLIESSIVLIAVFLTSKFLDISLIQTVMIGIIGVDSSTSIVYKMSERRVDPKDRSFMLAVSSVEDVMVFVLFSSLLGESVIYTVFFSIASLMIGIGISKYFIRYNLSLGTESVILSAVSSIFFFNLISGLVDIPSSLGSFILGLSVASAVNNAEKVVESLKGIRDFSLIFFFIIAGTYFQFSWDALPFLFVLIALKYFAFSFATWITGDQFLKAFRLGLYMTPLSEFGLILSMNAMSLGYQVPLAYDVSTLVITGSSTISSILVLFERTILKGLSRVSQTQLVTQTDYVIRSLSARDIKIRYPYFLAVLTKFSFYSIALLFSSYIVGGVADLFLPGSLSELTRALLFLITWFSITAIWFFTVLRLTYKIDPLLRGTVRGILYLISGTLSLDWMVTGVEVYSLPIPGIVLASIVLLVILVLSFLFRHRISKIVGSSV</sequence>
<evidence type="ECO:0000313" key="9">
    <source>
        <dbReference type="EMBL" id="BBG25198.1"/>
    </source>
</evidence>
<keyword evidence="3" id="KW-0813">Transport</keyword>
<dbReference type="GO" id="GO:0015297">
    <property type="term" value="F:antiporter activity"/>
    <property type="evidence" value="ECO:0007669"/>
    <property type="project" value="InterPro"/>
</dbReference>
<evidence type="ECO:0000313" key="10">
    <source>
        <dbReference type="Proteomes" id="UP000322983"/>
    </source>
</evidence>
<feature type="transmembrane region" description="Helical" evidence="7">
    <location>
        <begin position="488"/>
        <end position="509"/>
    </location>
</feature>
<feature type="transmembrane region" description="Helical" evidence="7">
    <location>
        <begin position="193"/>
        <end position="212"/>
    </location>
</feature>
<evidence type="ECO:0000256" key="4">
    <source>
        <dbReference type="ARBA" id="ARBA00022692"/>
    </source>
</evidence>
<gene>
    <name evidence="9" type="ORF">IC006_2533</name>
</gene>